<accession>A0A1H9F8M7</accession>
<gene>
    <name evidence="1" type="ORF">SAMN05216195_102191</name>
</gene>
<proteinExistence type="predicted"/>
<dbReference type="AlphaFoldDB" id="A0A1H9F8M7"/>
<evidence type="ECO:0008006" key="3">
    <source>
        <dbReference type="Google" id="ProtNLM"/>
    </source>
</evidence>
<evidence type="ECO:0000313" key="1">
    <source>
        <dbReference type="EMBL" id="SEQ34239.1"/>
    </source>
</evidence>
<dbReference type="RefSeq" id="WP_090063808.1">
    <property type="nucleotide sequence ID" value="NZ_FOFT01000002.1"/>
</dbReference>
<keyword evidence="2" id="KW-1185">Reference proteome</keyword>
<dbReference type="EMBL" id="FOFT01000002">
    <property type="protein sequence ID" value="SEQ34239.1"/>
    <property type="molecule type" value="Genomic_DNA"/>
</dbReference>
<dbReference type="PANTHER" id="PTHR40045">
    <property type="entry name" value="YCGG FAMILY PROTEIN"/>
    <property type="match status" value="1"/>
</dbReference>
<protein>
    <recommendedName>
        <fullName evidence="3">YqcI/YcgG family protein</fullName>
    </recommendedName>
</protein>
<dbReference type="OrthoDB" id="112290at2"/>
<reference evidence="2" key="1">
    <citation type="submission" date="2016-10" db="EMBL/GenBank/DDBJ databases">
        <authorList>
            <person name="Varghese N."/>
            <person name="Submissions S."/>
        </authorList>
    </citation>
    <scope>NUCLEOTIDE SEQUENCE [LARGE SCALE GENOMIC DNA]</scope>
    <source>
        <strain evidence="2">CGMCC 4.578</strain>
    </source>
</reference>
<evidence type="ECO:0000313" key="2">
    <source>
        <dbReference type="Proteomes" id="UP000199028"/>
    </source>
</evidence>
<dbReference type="Proteomes" id="UP000199028">
    <property type="component" value="Unassembled WGS sequence"/>
</dbReference>
<organism evidence="1 2">
    <name type="scientific">Lentzea flaviverrucosa</name>
    <dbReference type="NCBI Taxonomy" id="200379"/>
    <lineage>
        <taxon>Bacteria</taxon>
        <taxon>Bacillati</taxon>
        <taxon>Actinomycetota</taxon>
        <taxon>Actinomycetes</taxon>
        <taxon>Pseudonocardiales</taxon>
        <taxon>Pseudonocardiaceae</taxon>
        <taxon>Lentzea</taxon>
    </lineage>
</organism>
<dbReference type="PANTHER" id="PTHR40045:SF1">
    <property type="entry name" value="YQCI_YCGG FAMILY PROTEIN"/>
    <property type="match status" value="1"/>
</dbReference>
<name>A0A1H9F8M7_9PSEU</name>
<dbReference type="Pfam" id="PF08892">
    <property type="entry name" value="YqcI_YcgG"/>
    <property type="match status" value="1"/>
</dbReference>
<sequence length="248" mass="27888">MLPSNTATADDKTTSTVIGDLPEWGVSAIADFTATLMDRTAPFPCTFAVTAARKSALRFGFVNDAEDSGTWSTLPGILTGYLEEYQSLGRETSLVVLFGGTDESAAMEHHRRRFWEVLQYLHDHDPQDWPPDVPKDTDDPYWEFSFAGTPIFVVCNTPAHASRRSRSSPHFMITFQPRWVFEEISALSPRGAAARKVIRNRLRAYDGAEPSPNLGDYGDPENKEWRQYFLSDVDPDPAGEPRCPFQHR</sequence>
<dbReference type="InterPro" id="IPR014988">
    <property type="entry name" value="Uncharacterised_YqcI/YcgG"/>
</dbReference>